<sequence length="144" mass="16842">MDFTAELNAQELGHIFNQLAPTKEQREIISDFLKIRNDTEIRYNTRLETLKKTLVEIPHHEEFLKNLHSIPIAKKTVDLILARYILLNPNPYVGLFIPSIFENANTIMGRRTIRADTPYFLRKPFGYAFPDTFTLDGMNFKRTN</sequence>
<dbReference type="AlphaFoldDB" id="A0A6C0L7W7"/>
<protein>
    <submittedName>
        <fullName evidence="1">Uncharacterized protein</fullName>
    </submittedName>
</protein>
<proteinExistence type="predicted"/>
<accession>A0A6C0L7W7</accession>
<reference evidence="1" key="1">
    <citation type="journal article" date="2020" name="Nature">
        <title>Giant virus diversity and host interactions through global metagenomics.</title>
        <authorList>
            <person name="Schulz F."/>
            <person name="Roux S."/>
            <person name="Paez-Espino D."/>
            <person name="Jungbluth S."/>
            <person name="Walsh D.A."/>
            <person name="Denef V.J."/>
            <person name="McMahon K.D."/>
            <person name="Konstantinidis K.T."/>
            <person name="Eloe-Fadrosh E.A."/>
            <person name="Kyrpides N.C."/>
            <person name="Woyke T."/>
        </authorList>
    </citation>
    <scope>NUCLEOTIDE SEQUENCE</scope>
    <source>
        <strain evidence="1">GVMAG-M-3300027759-16</strain>
    </source>
</reference>
<name>A0A6C0L7W7_9ZZZZ</name>
<dbReference type="EMBL" id="MN740442">
    <property type="protein sequence ID" value="QHU26497.1"/>
    <property type="molecule type" value="Genomic_DNA"/>
</dbReference>
<organism evidence="1">
    <name type="scientific">viral metagenome</name>
    <dbReference type="NCBI Taxonomy" id="1070528"/>
    <lineage>
        <taxon>unclassified sequences</taxon>
        <taxon>metagenomes</taxon>
        <taxon>organismal metagenomes</taxon>
    </lineage>
</organism>
<evidence type="ECO:0000313" key="1">
    <source>
        <dbReference type="EMBL" id="QHU26497.1"/>
    </source>
</evidence>